<comment type="similarity">
    <text evidence="2">Belongs to the oxygen-dependent FAD-linked oxidoreductase family.</text>
</comment>
<reference evidence="10" key="1">
    <citation type="journal article" date="2020" name="Fungal Divers.">
        <title>Resolving the Mortierellaceae phylogeny through synthesis of multi-gene phylogenetics and phylogenomics.</title>
        <authorList>
            <person name="Vandepol N."/>
            <person name="Liber J."/>
            <person name="Desiro A."/>
            <person name="Na H."/>
            <person name="Kennedy M."/>
            <person name="Barry K."/>
            <person name="Grigoriev I.V."/>
            <person name="Miller A.N."/>
            <person name="O'Donnell K."/>
            <person name="Stajich J.E."/>
            <person name="Bonito G."/>
        </authorList>
    </citation>
    <scope>NUCLEOTIDE SEQUENCE</scope>
    <source>
        <strain evidence="10">BC1065</strain>
    </source>
</reference>
<evidence type="ECO:0000256" key="2">
    <source>
        <dbReference type="ARBA" id="ARBA00005466"/>
    </source>
</evidence>
<dbReference type="InterPro" id="IPR036318">
    <property type="entry name" value="FAD-bd_PCMH-like_sf"/>
</dbReference>
<dbReference type="Gene3D" id="3.40.462.10">
    <property type="entry name" value="FAD-linked oxidases, C-terminal domain"/>
    <property type="match status" value="1"/>
</dbReference>
<evidence type="ECO:0000256" key="5">
    <source>
        <dbReference type="ARBA" id="ARBA00022827"/>
    </source>
</evidence>
<dbReference type="InterPro" id="IPR016170">
    <property type="entry name" value="Cytok_DH_C_sf"/>
</dbReference>
<dbReference type="Gene3D" id="3.30.465.10">
    <property type="match status" value="1"/>
</dbReference>
<dbReference type="OrthoDB" id="610608at2759"/>
<dbReference type="Pfam" id="PF01565">
    <property type="entry name" value="FAD_binding_4"/>
    <property type="match status" value="1"/>
</dbReference>
<dbReference type="InterPro" id="IPR007173">
    <property type="entry name" value="ALO_C"/>
</dbReference>
<dbReference type="PROSITE" id="PS00862">
    <property type="entry name" value="OX2_COVAL_FAD"/>
    <property type="match status" value="1"/>
</dbReference>
<dbReference type="PANTHER" id="PTHR43762">
    <property type="entry name" value="L-GULONOLACTONE OXIDASE"/>
    <property type="match status" value="1"/>
</dbReference>
<dbReference type="InterPro" id="IPR016167">
    <property type="entry name" value="FAD-bd_PCMH_sub1"/>
</dbReference>
<evidence type="ECO:0000313" key="10">
    <source>
        <dbReference type="EMBL" id="KAG0254799.1"/>
    </source>
</evidence>
<sequence length="547" mass="61439">MTLLFYAFALAGCLPVCLAVALQERSQPAPSDLTQQVVSEVQDKIKLITDKTLLDSLQLSKLLPEPLFATQRHAWTNWAGTQYADPAQVFRPKTINDITAMVQKAKVNNKKLRCAGSGHSWSSSSKVNKDGYLAIMNDMHKIHSPVHVGDDVWTVEVETGVTVGDLDEFLRQHSPPLALPSNVVLTSVRYGGVLSLGCHGAATRTRTLPDLIAEVKIVDSNGTLRTFTKDKDPLEFSAATVNLGLLGVIYTYTLRVEPLFKLQMVDSLPLVSEYFDDPKVGGPKLKAMVLGNDQTEMFYWPFNTPGQDAANDYLWLKQWHRTNMTLTSSFVTDRLTAVFQTLQTILGRGVNELMVAYPPSTPHWISFITPLALRADNQVLDAPNAIHYQAGIDNLPCYDLEMGFKVDGNFENVVKAWKFVIDKVYEYASKGKFPMNFPLEMRFVKSSDALMSAAYDEDPEAIYCMIEILSAVRTPGFEEFSIEIGKYWMDNFHARPHWAKMWEHVPGIVPYLRQEAGSRFDKFDAIRKKYDPNDMFLTDTFSGVLGH</sequence>
<dbReference type="InterPro" id="IPR016164">
    <property type="entry name" value="FAD-linked_Oxase-like_C"/>
</dbReference>
<dbReference type="PIRSF" id="PIRSF000136">
    <property type="entry name" value="LGO_GLO"/>
    <property type="match status" value="1"/>
</dbReference>
<evidence type="ECO:0000256" key="4">
    <source>
        <dbReference type="ARBA" id="ARBA00022630"/>
    </source>
</evidence>
<dbReference type="Pfam" id="PF04030">
    <property type="entry name" value="ALO"/>
    <property type="match status" value="1"/>
</dbReference>
<dbReference type="AlphaFoldDB" id="A0A9P6U0U2"/>
<evidence type="ECO:0000259" key="9">
    <source>
        <dbReference type="PROSITE" id="PS51387"/>
    </source>
</evidence>
<feature type="chain" id="PRO_5040430366" description="D-arabinono-1,4-lactone oxidase" evidence="8">
    <location>
        <begin position="20"/>
        <end position="547"/>
    </location>
</feature>
<dbReference type="Gene3D" id="3.30.43.10">
    <property type="entry name" value="Uridine Diphospho-n-acetylenolpyruvylglucosamine Reductase, domain 2"/>
    <property type="match status" value="1"/>
</dbReference>
<dbReference type="EC" id="1.1.3.37" evidence="3"/>
<comment type="caution">
    <text evidence="10">The sequence shown here is derived from an EMBL/GenBank/DDBJ whole genome shotgun (WGS) entry which is preliminary data.</text>
</comment>
<evidence type="ECO:0000256" key="7">
    <source>
        <dbReference type="ARBA" id="ARBA00033418"/>
    </source>
</evidence>
<dbReference type="InterPro" id="IPR016166">
    <property type="entry name" value="FAD-bd_PCMH"/>
</dbReference>
<dbReference type="InterPro" id="IPR006094">
    <property type="entry name" value="Oxid_FAD_bind_N"/>
</dbReference>
<dbReference type="InterPro" id="IPR016169">
    <property type="entry name" value="FAD-bd_PCMH_sub2"/>
</dbReference>
<evidence type="ECO:0000256" key="1">
    <source>
        <dbReference type="ARBA" id="ARBA00005083"/>
    </source>
</evidence>
<dbReference type="Proteomes" id="UP000807716">
    <property type="component" value="Unassembled WGS sequence"/>
</dbReference>
<dbReference type="InterPro" id="IPR006093">
    <property type="entry name" value="Oxy_OxRdtase_FAD_BS"/>
</dbReference>
<dbReference type="PROSITE" id="PS51387">
    <property type="entry name" value="FAD_PCMH"/>
    <property type="match status" value="1"/>
</dbReference>
<dbReference type="EMBL" id="JAAAJB010000496">
    <property type="protein sequence ID" value="KAG0254799.1"/>
    <property type="molecule type" value="Genomic_DNA"/>
</dbReference>
<dbReference type="InterPro" id="IPR010031">
    <property type="entry name" value="FAD_lactone_oxidase-like"/>
</dbReference>
<keyword evidence="6" id="KW-0560">Oxidoreductase</keyword>
<keyword evidence="11" id="KW-1185">Reference proteome</keyword>
<dbReference type="GO" id="GO:0071949">
    <property type="term" value="F:FAD binding"/>
    <property type="evidence" value="ECO:0007669"/>
    <property type="project" value="InterPro"/>
</dbReference>
<accession>A0A9P6U0U2</accession>
<dbReference type="GO" id="GO:0003885">
    <property type="term" value="F:D-arabinono-1,4-lactone oxidase activity"/>
    <property type="evidence" value="ECO:0007669"/>
    <property type="project" value="UniProtKB-EC"/>
</dbReference>
<evidence type="ECO:0000313" key="11">
    <source>
        <dbReference type="Proteomes" id="UP000807716"/>
    </source>
</evidence>
<dbReference type="SUPFAM" id="SSF56176">
    <property type="entry name" value="FAD-binding/transporter-associated domain-like"/>
    <property type="match status" value="1"/>
</dbReference>
<keyword evidence="5" id="KW-0274">FAD</keyword>
<proteinExistence type="inferred from homology"/>
<comment type="pathway">
    <text evidence="1">Cofactor biosynthesis; D-erythroascorbate biosynthesis; dehydro-D-arabinono-1,4-lactone from D-arabinose: step 2/2.</text>
</comment>
<feature type="domain" description="FAD-binding PCMH-type" evidence="9">
    <location>
        <begin position="82"/>
        <end position="259"/>
    </location>
</feature>
<keyword evidence="4" id="KW-0285">Flavoprotein</keyword>
<evidence type="ECO:0000256" key="6">
    <source>
        <dbReference type="ARBA" id="ARBA00023002"/>
    </source>
</evidence>
<dbReference type="GO" id="GO:0016020">
    <property type="term" value="C:membrane"/>
    <property type="evidence" value="ECO:0007669"/>
    <property type="project" value="InterPro"/>
</dbReference>
<gene>
    <name evidence="10" type="ORF">DFQ27_006617</name>
</gene>
<evidence type="ECO:0000256" key="8">
    <source>
        <dbReference type="SAM" id="SignalP"/>
    </source>
</evidence>
<feature type="signal peptide" evidence="8">
    <location>
        <begin position="1"/>
        <end position="19"/>
    </location>
</feature>
<name>A0A9P6U0U2_9FUNG</name>
<dbReference type="SUPFAM" id="SSF55103">
    <property type="entry name" value="FAD-linked oxidases, C-terminal domain"/>
    <property type="match status" value="1"/>
</dbReference>
<organism evidence="10 11">
    <name type="scientific">Actinomortierella ambigua</name>
    <dbReference type="NCBI Taxonomy" id="1343610"/>
    <lineage>
        <taxon>Eukaryota</taxon>
        <taxon>Fungi</taxon>
        <taxon>Fungi incertae sedis</taxon>
        <taxon>Mucoromycota</taxon>
        <taxon>Mortierellomycotina</taxon>
        <taxon>Mortierellomycetes</taxon>
        <taxon>Mortierellales</taxon>
        <taxon>Mortierellaceae</taxon>
        <taxon>Actinomortierella</taxon>
    </lineage>
</organism>
<evidence type="ECO:0000256" key="3">
    <source>
        <dbReference type="ARBA" id="ARBA00013136"/>
    </source>
</evidence>
<keyword evidence="8" id="KW-0732">Signal</keyword>
<dbReference type="PANTHER" id="PTHR43762:SF1">
    <property type="entry name" value="D-ARABINONO-1,4-LACTONE OXIDASE"/>
    <property type="match status" value="1"/>
</dbReference>
<protein>
    <recommendedName>
        <fullName evidence="3">D-arabinono-1,4-lactone oxidase</fullName>
        <ecNumber evidence="3">1.1.3.37</ecNumber>
    </recommendedName>
    <alternativeName>
        <fullName evidence="7">L-galactono-gamma-lactone oxidase</fullName>
    </alternativeName>
</protein>